<keyword evidence="1" id="KW-0472">Membrane</keyword>
<dbReference type="EMBL" id="PHQP01000077">
    <property type="protein sequence ID" value="RAV33415.1"/>
    <property type="molecule type" value="Genomic_DNA"/>
</dbReference>
<evidence type="ECO:0000313" key="2">
    <source>
        <dbReference type="EMBL" id="RAV33415.1"/>
    </source>
</evidence>
<evidence type="ECO:0008006" key="4">
    <source>
        <dbReference type="Google" id="ProtNLM"/>
    </source>
</evidence>
<name>A0A364V9U9_9CORY</name>
<dbReference type="Proteomes" id="UP000251047">
    <property type="component" value="Unassembled WGS sequence"/>
</dbReference>
<dbReference type="OrthoDB" id="5182370at2"/>
<gene>
    <name evidence="2" type="ORF">CWC39_08560</name>
</gene>
<dbReference type="PROSITE" id="PS51257">
    <property type="entry name" value="PROKAR_LIPOPROTEIN"/>
    <property type="match status" value="1"/>
</dbReference>
<dbReference type="RefSeq" id="WP_112770065.1">
    <property type="nucleotide sequence ID" value="NZ_CP063191.1"/>
</dbReference>
<feature type="transmembrane region" description="Helical" evidence="1">
    <location>
        <begin position="12"/>
        <end position="33"/>
    </location>
</feature>
<organism evidence="2 3">
    <name type="scientific">Corynebacterium heidelbergense</name>
    <dbReference type="NCBI Taxonomy" id="2055947"/>
    <lineage>
        <taxon>Bacteria</taxon>
        <taxon>Bacillati</taxon>
        <taxon>Actinomycetota</taxon>
        <taxon>Actinomycetes</taxon>
        <taxon>Mycobacteriales</taxon>
        <taxon>Corynebacteriaceae</taxon>
        <taxon>Corynebacterium</taxon>
    </lineage>
</organism>
<keyword evidence="1" id="KW-0812">Transmembrane</keyword>
<reference evidence="2 3" key="1">
    <citation type="journal article" date="2018" name="Syst. Appl. Microbiol.">
        <title>Corynebacterium heidelbergense sp. nov., isolated from the preen glands of Egyptian geese (Alopochen aegyptiacus).</title>
        <authorList>
            <person name="Braun M.S."/>
            <person name="Wang E."/>
            <person name="Zimmermann S."/>
            <person name="Wink M."/>
        </authorList>
    </citation>
    <scope>NUCLEOTIDE SEQUENCE [LARGE SCALE GENOMIC DNA]</scope>
    <source>
        <strain evidence="2 3">DSM 104638</strain>
    </source>
</reference>
<dbReference type="AlphaFoldDB" id="A0A364V9U9"/>
<protein>
    <recommendedName>
        <fullName evidence="4">PQQ-binding-like beta-propeller repeat protein</fullName>
    </recommendedName>
</protein>
<comment type="caution">
    <text evidence="2">The sequence shown here is derived from an EMBL/GenBank/DDBJ whole genome shotgun (WGS) entry which is preliminary data.</text>
</comment>
<proteinExistence type="predicted"/>
<keyword evidence="1" id="KW-1133">Transmembrane helix</keyword>
<accession>A0A364V9U9</accession>
<sequence length="412" mass="44271">MPRPEQRSGRDILATLLILALALLAAGGCWWYSQARDVEHELASTPAPASAPPATAVPEQLRALWEAPDRSARLTTTTSGVLTVADNRAVLRDPEGGRQVWSYRRERPICGTAADWERVVLIFRSPKGCSEGLSFTAGTGQYAHSRDALGSPEVSVFSSNNHVGLISPQRVELWRSDLVRTTEVGSQEAPAQPGQQQPHGECEFTSAATRKQLLATVQQCPGQQNKLVRLLHAVPAKADVPEKYHEFTVPAGSELVAIGQDKAVIYVPGNGIRARDAEDAVGSRFQILGEDGRFSQVPADPTSLGAQEGLRQPWTADLPHHMTWWDGSRLVAFQPGSMEPVFSVPGAIGTGDTVAERLLVPVAGGLAVVDWSTGAVERTIPVDRSGYAGPVELKVVNNVIVEKRGDRVVALA</sequence>
<evidence type="ECO:0000313" key="3">
    <source>
        <dbReference type="Proteomes" id="UP000251047"/>
    </source>
</evidence>
<evidence type="ECO:0000256" key="1">
    <source>
        <dbReference type="SAM" id="Phobius"/>
    </source>
</evidence>